<dbReference type="SUPFAM" id="SSF103473">
    <property type="entry name" value="MFS general substrate transporter"/>
    <property type="match status" value="1"/>
</dbReference>
<feature type="transmembrane region" description="Helical" evidence="7">
    <location>
        <begin position="363"/>
        <end position="386"/>
    </location>
</feature>
<proteinExistence type="predicted"/>
<dbReference type="AlphaFoldDB" id="A0A410X4I8"/>
<dbReference type="PANTHER" id="PTHR23513">
    <property type="entry name" value="INTEGRAL MEMBRANE EFFLUX PROTEIN-RELATED"/>
    <property type="match status" value="1"/>
</dbReference>
<dbReference type="RefSeq" id="WP_042235179.1">
    <property type="nucleotide sequence ID" value="NZ_CP026520.1"/>
</dbReference>
<dbReference type="Pfam" id="PF07690">
    <property type="entry name" value="MFS_1"/>
    <property type="match status" value="1"/>
</dbReference>
<dbReference type="InterPro" id="IPR020846">
    <property type="entry name" value="MFS_dom"/>
</dbReference>
<dbReference type="PANTHER" id="PTHR23513:SF6">
    <property type="entry name" value="MAJOR FACILITATOR SUPERFAMILY ASSOCIATED DOMAIN-CONTAINING PROTEIN"/>
    <property type="match status" value="1"/>
</dbReference>
<organism evidence="10 11">
    <name type="scientific">Paenibacillus chitinolyticus</name>
    <dbReference type="NCBI Taxonomy" id="79263"/>
    <lineage>
        <taxon>Bacteria</taxon>
        <taxon>Bacillati</taxon>
        <taxon>Bacillota</taxon>
        <taxon>Bacilli</taxon>
        <taxon>Bacillales</taxon>
        <taxon>Paenibacillaceae</taxon>
        <taxon>Paenibacillus</taxon>
    </lineage>
</organism>
<evidence type="ECO:0000256" key="5">
    <source>
        <dbReference type="ARBA" id="ARBA00022989"/>
    </source>
</evidence>
<reference evidence="10 11" key="1">
    <citation type="submission" date="2018-01" db="EMBL/GenBank/DDBJ databases">
        <title>The whole genome sequencing and assembly of Paenibacillus chitinolyticus KCCM 41400 strain.</title>
        <authorList>
            <person name="Kim J.-Y."/>
            <person name="Park M.-K."/>
            <person name="Lee Y.-J."/>
            <person name="Yi H."/>
            <person name="Bahn Y.-S."/>
            <person name="Kim J.F."/>
            <person name="Lee D.-W."/>
        </authorList>
    </citation>
    <scope>NUCLEOTIDE SEQUENCE [LARGE SCALE GENOMIC DNA]</scope>
    <source>
        <strain evidence="10 11">KCCM 41400</strain>
    </source>
</reference>
<keyword evidence="5 7" id="KW-1133">Transmembrane helix</keyword>
<feature type="transmembrane region" description="Helical" evidence="7">
    <location>
        <begin position="241"/>
        <end position="264"/>
    </location>
</feature>
<feature type="transmembrane region" description="Helical" evidence="7">
    <location>
        <begin position="392"/>
        <end position="412"/>
    </location>
</feature>
<dbReference type="InterPro" id="IPR011701">
    <property type="entry name" value="MFS"/>
</dbReference>
<dbReference type="PROSITE" id="PS50850">
    <property type="entry name" value="MFS"/>
    <property type="match status" value="1"/>
</dbReference>
<name>A0A410X4I8_9BACL</name>
<feature type="transmembrane region" description="Helical" evidence="7">
    <location>
        <begin position="103"/>
        <end position="131"/>
    </location>
</feature>
<keyword evidence="3" id="KW-1003">Cell membrane</keyword>
<keyword evidence="4 7" id="KW-0812">Transmembrane</keyword>
<evidence type="ECO:0000313" key="11">
    <source>
        <dbReference type="Proteomes" id="UP000288943"/>
    </source>
</evidence>
<reference evidence="9 12" key="2">
    <citation type="submission" date="2022-05" db="EMBL/GenBank/DDBJ databases">
        <title>Genome Sequencing of Bee-Associated Microbes.</title>
        <authorList>
            <person name="Dunlap C."/>
        </authorList>
    </citation>
    <scope>NUCLEOTIDE SEQUENCE [LARGE SCALE GENOMIC DNA]</scope>
    <source>
        <strain evidence="9 12">NRRL B-23120</strain>
    </source>
</reference>
<accession>A0A410X4I8</accession>
<evidence type="ECO:0000256" key="7">
    <source>
        <dbReference type="SAM" id="Phobius"/>
    </source>
</evidence>
<dbReference type="Proteomes" id="UP001527202">
    <property type="component" value="Unassembled WGS sequence"/>
</dbReference>
<evidence type="ECO:0000256" key="6">
    <source>
        <dbReference type="ARBA" id="ARBA00023136"/>
    </source>
</evidence>
<evidence type="ECO:0000256" key="2">
    <source>
        <dbReference type="ARBA" id="ARBA00022448"/>
    </source>
</evidence>
<evidence type="ECO:0000313" key="10">
    <source>
        <dbReference type="EMBL" id="QAV21568.1"/>
    </source>
</evidence>
<dbReference type="EMBL" id="JAMDMJ010000017">
    <property type="protein sequence ID" value="MCY9597092.1"/>
    <property type="molecule type" value="Genomic_DNA"/>
</dbReference>
<dbReference type="GeneID" id="95378934"/>
<dbReference type="GO" id="GO:0022857">
    <property type="term" value="F:transmembrane transporter activity"/>
    <property type="evidence" value="ECO:0007669"/>
    <property type="project" value="InterPro"/>
</dbReference>
<feature type="transmembrane region" description="Helical" evidence="7">
    <location>
        <begin position="63"/>
        <end position="83"/>
    </location>
</feature>
<feature type="transmembrane region" description="Helical" evidence="7">
    <location>
        <begin position="186"/>
        <end position="206"/>
    </location>
</feature>
<dbReference type="InterPro" id="IPR036259">
    <property type="entry name" value="MFS_trans_sf"/>
</dbReference>
<dbReference type="Proteomes" id="UP000288943">
    <property type="component" value="Chromosome"/>
</dbReference>
<dbReference type="EMBL" id="CP026520">
    <property type="protein sequence ID" value="QAV21568.1"/>
    <property type="molecule type" value="Genomic_DNA"/>
</dbReference>
<keyword evidence="12" id="KW-1185">Reference proteome</keyword>
<dbReference type="KEGG" id="pchi:PC41400_29505"/>
<feature type="domain" description="Major facilitator superfamily (MFS) profile" evidence="8">
    <location>
        <begin position="25"/>
        <end position="421"/>
    </location>
</feature>
<feature type="transmembrane region" description="Helical" evidence="7">
    <location>
        <begin position="303"/>
        <end position="324"/>
    </location>
</feature>
<dbReference type="Gene3D" id="1.20.1250.20">
    <property type="entry name" value="MFS general substrate transporter like domains"/>
    <property type="match status" value="1"/>
</dbReference>
<evidence type="ECO:0000256" key="3">
    <source>
        <dbReference type="ARBA" id="ARBA00022475"/>
    </source>
</evidence>
<dbReference type="CDD" id="cd06173">
    <property type="entry name" value="MFS_MefA_like"/>
    <property type="match status" value="1"/>
</dbReference>
<dbReference type="OrthoDB" id="3613552at2"/>
<feature type="transmembrane region" description="Helical" evidence="7">
    <location>
        <begin position="276"/>
        <end position="296"/>
    </location>
</feature>
<gene>
    <name evidence="9" type="ORF">M5X16_15120</name>
    <name evidence="10" type="ORF">PC41400_29505</name>
</gene>
<evidence type="ECO:0000313" key="12">
    <source>
        <dbReference type="Proteomes" id="UP001527202"/>
    </source>
</evidence>
<evidence type="ECO:0000256" key="4">
    <source>
        <dbReference type="ARBA" id="ARBA00022692"/>
    </source>
</evidence>
<protein>
    <submittedName>
        <fullName evidence="10">MFS transporter</fullName>
    </submittedName>
</protein>
<feature type="transmembrane region" description="Helical" evidence="7">
    <location>
        <begin position="28"/>
        <end position="51"/>
    </location>
</feature>
<comment type="subcellular location">
    <subcellularLocation>
        <location evidence="1">Cell membrane</location>
        <topology evidence="1">Multi-pass membrane protein</topology>
    </subcellularLocation>
</comment>
<sequence length="421" mass="45162">MSSLEARIQAERMPGPASSLFRERAFAMLWLSTIFSGLALNMFYFAEAWYVVNVLNMEASLGVIYMIGTLPRVLFMVIGGVLADRISPSKIMFVSTITKSALLAVLVLVLVEGGGIGLGALTAFALLFGILDAFFWPASGSIVPSIVSKEGLTRANSIIQTTNQSTSIFGPMISGFVIVALRYEGIFGLITVLLALGALFALLVRVRKSPSPDTKADRIPMLTSVKEGIGYVRQAPVLKAFVLKTLFLNLFFTGPFAIGIPIFVKHVLQGETLDFSMLQSFLAGGMLISSIVLGFLNLKRRRGLISVLAQLGLSFSFLALSMAVTLWTGAVFAACMGISMGISNICAISVIQNHTDKAYIGRVMSIQTMSSMGLTPISYGLTSLLLSVGVGIQNIVMGGALILLAFTFWLIVKIPSLRKAD</sequence>
<evidence type="ECO:0000313" key="9">
    <source>
        <dbReference type="EMBL" id="MCY9597092.1"/>
    </source>
</evidence>
<keyword evidence="2" id="KW-0813">Transport</keyword>
<evidence type="ECO:0000256" key="1">
    <source>
        <dbReference type="ARBA" id="ARBA00004651"/>
    </source>
</evidence>
<dbReference type="GO" id="GO:0005886">
    <property type="term" value="C:plasma membrane"/>
    <property type="evidence" value="ECO:0007669"/>
    <property type="project" value="UniProtKB-SubCell"/>
</dbReference>
<keyword evidence="6 7" id="KW-0472">Membrane</keyword>
<evidence type="ECO:0000259" key="8">
    <source>
        <dbReference type="PROSITE" id="PS50850"/>
    </source>
</evidence>
<feature type="transmembrane region" description="Helical" evidence="7">
    <location>
        <begin position="330"/>
        <end position="351"/>
    </location>
</feature>